<organism evidence="2 3">
    <name type="scientific">Colletotrichum melonis</name>
    <dbReference type="NCBI Taxonomy" id="1209925"/>
    <lineage>
        <taxon>Eukaryota</taxon>
        <taxon>Fungi</taxon>
        <taxon>Dikarya</taxon>
        <taxon>Ascomycota</taxon>
        <taxon>Pezizomycotina</taxon>
        <taxon>Sordariomycetes</taxon>
        <taxon>Hypocreomycetidae</taxon>
        <taxon>Glomerellales</taxon>
        <taxon>Glomerellaceae</taxon>
        <taxon>Colletotrichum</taxon>
        <taxon>Colletotrichum acutatum species complex</taxon>
    </lineage>
</organism>
<comment type="caution">
    <text evidence="2">The sequence shown here is derived from an EMBL/GenBank/DDBJ whole genome shotgun (WGS) entry which is preliminary data.</text>
</comment>
<feature type="compositionally biased region" description="Basic and acidic residues" evidence="1">
    <location>
        <begin position="121"/>
        <end position="146"/>
    </location>
</feature>
<feature type="region of interest" description="Disordered" evidence="1">
    <location>
        <begin position="102"/>
        <end position="151"/>
    </location>
</feature>
<feature type="compositionally biased region" description="Polar residues" evidence="1">
    <location>
        <begin position="50"/>
        <end position="65"/>
    </location>
</feature>
<protein>
    <submittedName>
        <fullName evidence="2">Uncharacterized protein</fullName>
    </submittedName>
</protein>
<evidence type="ECO:0000256" key="1">
    <source>
        <dbReference type="SAM" id="MobiDB-lite"/>
    </source>
</evidence>
<accession>A0AAI9XJ91</accession>
<keyword evidence="3" id="KW-1185">Reference proteome</keyword>
<dbReference type="EMBL" id="MLGG01000048">
    <property type="protein sequence ID" value="KAK1451011.1"/>
    <property type="molecule type" value="Genomic_DNA"/>
</dbReference>
<dbReference type="AlphaFoldDB" id="A0AAI9XJ91"/>
<dbReference type="Proteomes" id="UP001239795">
    <property type="component" value="Unassembled WGS sequence"/>
</dbReference>
<feature type="region of interest" description="Disordered" evidence="1">
    <location>
        <begin position="1"/>
        <end position="69"/>
    </location>
</feature>
<feature type="compositionally biased region" description="Basic and acidic residues" evidence="1">
    <location>
        <begin position="22"/>
        <end position="34"/>
    </location>
</feature>
<proteinExistence type="predicted"/>
<evidence type="ECO:0000313" key="3">
    <source>
        <dbReference type="Proteomes" id="UP001239795"/>
    </source>
</evidence>
<feature type="compositionally biased region" description="Basic and acidic residues" evidence="1">
    <location>
        <begin position="1"/>
        <end position="15"/>
    </location>
</feature>
<name>A0AAI9XJ91_9PEZI</name>
<reference evidence="2 3" key="1">
    <citation type="submission" date="2016-10" db="EMBL/GenBank/DDBJ databases">
        <title>The genome sequence of Colletotrichum fioriniae PJ7.</title>
        <authorList>
            <person name="Baroncelli R."/>
        </authorList>
    </citation>
    <scope>NUCLEOTIDE SEQUENCE [LARGE SCALE GENOMIC DNA]</scope>
    <source>
        <strain evidence="2">Col 31</strain>
    </source>
</reference>
<sequence>MSPSSCDRDACEGRHAGGGSEEFERPVVPRRGEDDAVPAQIGSGVKGDDTSSAPCQGSHKLQPQVSGRFPNGHWSGADCETIISTSAAIQCPVDTSAVAKGEADASSAGDGDDSAEGVELQGRDGRPRDRGNDDFGQRDQRKHVVDDGGCDGDAVQRLDQLSLEPEPVSLGAPHPDMLRRLRAEYASVWNDATVTHGGTDASMRRFGKVTFRRVLARVSQCDREPHHEGDALNDQEVVTMW</sequence>
<evidence type="ECO:0000313" key="2">
    <source>
        <dbReference type="EMBL" id="KAK1451011.1"/>
    </source>
</evidence>
<gene>
    <name evidence="2" type="ORF">CMEL01_16769</name>
</gene>